<sequence>MMSQTKEDFFRNIQVYLQDKDKDSKFPQLSRPEQLYIRTHSTVSHSDQRPVDDYLHTAHVAVFLYQLLKSSNYFKSNDAKLEELIGGSLRMMSQTKEDFFRNIQVYLQDKITNASNAPEN</sequence>
<dbReference type="AlphaFoldDB" id="A0A3Q0J0K3"/>
<accession>A0A3Q0J0K3</accession>
<organism evidence="1 2">
    <name type="scientific">Diaphorina citri</name>
    <name type="common">Asian citrus psyllid</name>
    <dbReference type="NCBI Taxonomy" id="121845"/>
    <lineage>
        <taxon>Eukaryota</taxon>
        <taxon>Metazoa</taxon>
        <taxon>Ecdysozoa</taxon>
        <taxon>Arthropoda</taxon>
        <taxon>Hexapoda</taxon>
        <taxon>Insecta</taxon>
        <taxon>Pterygota</taxon>
        <taxon>Neoptera</taxon>
        <taxon>Paraneoptera</taxon>
        <taxon>Hemiptera</taxon>
        <taxon>Sternorrhyncha</taxon>
        <taxon>Psylloidea</taxon>
        <taxon>Psyllidae</taxon>
        <taxon>Diaphorininae</taxon>
        <taxon>Diaphorina</taxon>
    </lineage>
</organism>
<evidence type="ECO:0000313" key="2">
    <source>
        <dbReference type="RefSeq" id="XP_026680240.1"/>
    </source>
</evidence>
<dbReference type="KEGG" id="dci:113467929"/>
<name>A0A3Q0J0K3_DIACI</name>
<dbReference type="GeneID" id="113467929"/>
<protein>
    <submittedName>
        <fullName evidence="2">Uncharacterized protein LOC113467929</fullName>
    </submittedName>
</protein>
<gene>
    <name evidence="2" type="primary">LOC113467929</name>
</gene>
<reference evidence="2" key="1">
    <citation type="submission" date="2025-08" db="UniProtKB">
        <authorList>
            <consortium name="RefSeq"/>
        </authorList>
    </citation>
    <scope>IDENTIFICATION</scope>
</reference>
<keyword evidence="1" id="KW-1185">Reference proteome</keyword>
<dbReference type="RefSeq" id="XP_026680240.1">
    <property type="nucleotide sequence ID" value="XM_026824439.1"/>
</dbReference>
<dbReference type="PaxDb" id="121845-A0A3Q0J0K3"/>
<proteinExistence type="predicted"/>
<evidence type="ECO:0000313" key="1">
    <source>
        <dbReference type="Proteomes" id="UP000079169"/>
    </source>
</evidence>
<dbReference type="Proteomes" id="UP000079169">
    <property type="component" value="Unplaced"/>
</dbReference>